<dbReference type="AlphaFoldDB" id="A0A9Q1CZW8"/>
<dbReference type="InterPro" id="IPR047012">
    <property type="entry name" value="ICAM_VCAM"/>
</dbReference>
<evidence type="ECO:0000256" key="8">
    <source>
        <dbReference type="SAM" id="Phobius"/>
    </source>
</evidence>
<dbReference type="OrthoDB" id="5843397at2759"/>
<dbReference type="EMBL" id="JAFJMO010000016">
    <property type="protein sequence ID" value="KAJ8254038.1"/>
    <property type="molecule type" value="Genomic_DNA"/>
</dbReference>
<comment type="caution">
    <text evidence="11">The sequence shown here is derived from an EMBL/GenBank/DDBJ whole genome shotgun (WGS) entry which is preliminary data.</text>
</comment>
<dbReference type="PANTHER" id="PTHR13771">
    <property type="entry name" value="INTERCELLULAR ADHESION MOLECULE"/>
    <property type="match status" value="1"/>
</dbReference>
<evidence type="ECO:0000313" key="12">
    <source>
        <dbReference type="Proteomes" id="UP001152803"/>
    </source>
</evidence>
<gene>
    <name evidence="11" type="ORF">COCON_G00206500</name>
</gene>
<evidence type="ECO:0000256" key="7">
    <source>
        <dbReference type="ARBA" id="ARBA00023319"/>
    </source>
</evidence>
<dbReference type="FunFam" id="2.60.40.10:FF:000032">
    <property type="entry name" value="palladin isoform X1"/>
    <property type="match status" value="2"/>
</dbReference>
<dbReference type="FunFam" id="2.60.40.10:FF:000005">
    <property type="entry name" value="Neuronal cell adhesion molecule"/>
    <property type="match status" value="1"/>
</dbReference>
<keyword evidence="7" id="KW-0393">Immunoglobulin domain</keyword>
<dbReference type="Pfam" id="PF07679">
    <property type="entry name" value="I-set"/>
    <property type="match status" value="7"/>
</dbReference>
<dbReference type="InterPro" id="IPR003598">
    <property type="entry name" value="Ig_sub2"/>
</dbReference>
<keyword evidence="5" id="KW-1015">Disulfide bond</keyword>
<feature type="domain" description="Ig-like" evidence="10">
    <location>
        <begin position="495"/>
        <end position="593"/>
    </location>
</feature>
<feature type="domain" description="Ig-like" evidence="10">
    <location>
        <begin position="226"/>
        <end position="300"/>
    </location>
</feature>
<keyword evidence="3" id="KW-0677">Repeat</keyword>
<sequence length="1140" mass="125614">MTSEQLLWLLLVLRSVVCNDSDPMECPLMIQPPRVVVRHGDPVSVNCTVSGDHDGIGWEASQGSVDKAEVVQFVTWGLKTLREWDIRPKCFGDFLIAPNTYSECDKRLNITVYKPPDSVSISVVDHKGPMLEGKQYQLQCKVQNIAPVQYLTVKWYKGETLYKETAYDDLTKTPVNVSSTFLITPISADDGAQYSCVAELELGPEGPQPSPEVKSDPLSITVLYKPRITECPAQEKLRESETLDTLVSCRAEGNPSPMVTWYRDQSEFNSSTPLTKRDGGQYTLIAKNSYGAANHTLQIEVLYPPTFELEREEVNVTHGEEVILECLAEGNPTPELTWNTTAAENPHVSTRGRQSNATISISRATSANASVYTCYATNNLGTASKTFTVTVKETDAAESADPMECPLMIQPPRVVVRHGDPVSVNCTVSGDHDGIGWEASQGSVDRAEGVQFVTWGLKTLREWDIRPKCFGDIRISPNTSSECDKRLNITVYKPPDSVSISVVDHKGPMLEGKQYQLQCKVQNIAPVQYLTVKWYKGETLYKETAYDDLTKTPVNVSSTFLITPISADDGAQYSCVAELELGPEGPQPSPEVKSDPLSITVLYKPRITECPAQEKLRESETLDTLVSCRAEGNPSPMVTWYIDQSEFNSSTPLTKRDGGQYTLIAKNSYGAANHTLQIEVLYPPTFELEREEVNVTHGEEVILECLAEGNPTPELTWNTTAAENPHVSTRGRQSNATISISRATSANASVYTCYATNNLGTASKTFTVTVKETDAAESADHMECPLMIQPPRVVVRHGDPVSVNCTVSGDHDGIGWEASQGSVDRAEGVQFVTWGLKTLREWDIRPKCFGDIRISPNTSSECDKRLNITVYKPPDSVSISVVDHKGPMLEGKQYQLQCKVQNIAPVQYLTVKWYKGETLYNETSYDDLTKTPVNVSSTLLITPTSADDGAQYSCVAELELGPEGPQPSPEVKSDPLSVPVLYPPKFDLERKEVNITQGDEVILECLVEGNPTPELTWNTTAAENPHVSTRGRQSNATISISRATSANAGVYTCYATNNLGTASKTFTVTVKETDAAKRGYIHFWIFFFVVIFILVVLLLWIRKRLNRQGVYNVTPRSSAGRREESIPLAPCNGNGSSSCT</sequence>
<feature type="chain" id="PRO_5040142440" description="Ig-like domain-containing protein" evidence="9">
    <location>
        <begin position="19"/>
        <end position="1140"/>
    </location>
</feature>
<feature type="domain" description="Ig-like" evidence="10">
    <location>
        <begin position="684"/>
        <end position="769"/>
    </location>
</feature>
<evidence type="ECO:0000256" key="9">
    <source>
        <dbReference type="SAM" id="SignalP"/>
    </source>
</evidence>
<evidence type="ECO:0000259" key="10">
    <source>
        <dbReference type="PROSITE" id="PS50835"/>
    </source>
</evidence>
<feature type="domain" description="Ig-like" evidence="10">
    <location>
        <begin position="305"/>
        <end position="390"/>
    </location>
</feature>
<feature type="domain" description="Ig-like" evidence="10">
    <location>
        <begin position="116"/>
        <end position="214"/>
    </location>
</feature>
<dbReference type="GO" id="GO:0005178">
    <property type="term" value="F:integrin binding"/>
    <property type="evidence" value="ECO:0007669"/>
    <property type="project" value="InterPro"/>
</dbReference>
<dbReference type="GO" id="GO:0007155">
    <property type="term" value="P:cell adhesion"/>
    <property type="evidence" value="ECO:0007669"/>
    <property type="project" value="InterPro"/>
</dbReference>
<accession>A0A9Q1CZW8</accession>
<reference evidence="11" key="1">
    <citation type="journal article" date="2023" name="Science">
        <title>Genome structures resolve the early diversification of teleost fishes.</title>
        <authorList>
            <person name="Parey E."/>
            <person name="Louis A."/>
            <person name="Montfort J."/>
            <person name="Bouchez O."/>
            <person name="Roques C."/>
            <person name="Iampietro C."/>
            <person name="Lluch J."/>
            <person name="Castinel A."/>
            <person name="Donnadieu C."/>
            <person name="Desvignes T."/>
            <person name="Floi Bucao C."/>
            <person name="Jouanno E."/>
            <person name="Wen M."/>
            <person name="Mejri S."/>
            <person name="Dirks R."/>
            <person name="Jansen H."/>
            <person name="Henkel C."/>
            <person name="Chen W.J."/>
            <person name="Zahm M."/>
            <person name="Cabau C."/>
            <person name="Klopp C."/>
            <person name="Thompson A.W."/>
            <person name="Robinson-Rechavi M."/>
            <person name="Braasch I."/>
            <person name="Lecointre G."/>
            <person name="Bobe J."/>
            <person name="Postlethwait J.H."/>
            <person name="Berthelot C."/>
            <person name="Roest Crollius H."/>
            <person name="Guiguen Y."/>
        </authorList>
    </citation>
    <scope>NUCLEOTIDE SEQUENCE</scope>
    <source>
        <strain evidence="11">Concon-B</strain>
    </source>
</reference>
<evidence type="ECO:0000256" key="4">
    <source>
        <dbReference type="ARBA" id="ARBA00023136"/>
    </source>
</evidence>
<keyword evidence="9" id="KW-0732">Signal</keyword>
<keyword evidence="8" id="KW-1133">Transmembrane helix</keyword>
<evidence type="ECO:0000256" key="5">
    <source>
        <dbReference type="ARBA" id="ARBA00023157"/>
    </source>
</evidence>
<dbReference type="Gene3D" id="2.60.40.10">
    <property type="entry name" value="Immunoglobulins"/>
    <property type="match status" value="11"/>
</dbReference>
<keyword evidence="4 8" id="KW-0472">Membrane</keyword>
<dbReference type="InterPro" id="IPR036179">
    <property type="entry name" value="Ig-like_dom_sf"/>
</dbReference>
<feature type="domain" description="Ig-like" evidence="10">
    <location>
        <begin position="605"/>
        <end position="679"/>
    </location>
</feature>
<dbReference type="Proteomes" id="UP001152803">
    <property type="component" value="Unassembled WGS sequence"/>
</dbReference>
<feature type="domain" description="Ig-like" evidence="10">
    <location>
        <begin position="874"/>
        <end position="972"/>
    </location>
</feature>
<keyword evidence="6" id="KW-0325">Glycoprotein</keyword>
<dbReference type="PROSITE" id="PS50835">
    <property type="entry name" value="IG_LIKE"/>
    <property type="match status" value="8"/>
</dbReference>
<evidence type="ECO:0000256" key="6">
    <source>
        <dbReference type="ARBA" id="ARBA00023180"/>
    </source>
</evidence>
<dbReference type="SUPFAM" id="SSF48726">
    <property type="entry name" value="Immunoglobulin"/>
    <property type="match status" value="11"/>
</dbReference>
<proteinExistence type="predicted"/>
<dbReference type="InterPro" id="IPR013783">
    <property type="entry name" value="Ig-like_fold"/>
</dbReference>
<feature type="signal peptide" evidence="9">
    <location>
        <begin position="1"/>
        <end position="18"/>
    </location>
</feature>
<comment type="subcellular location">
    <subcellularLocation>
        <location evidence="1">Cell membrane</location>
    </subcellularLocation>
</comment>
<keyword evidence="8" id="KW-0812">Transmembrane</keyword>
<name>A0A9Q1CZW8_CONCO</name>
<feature type="domain" description="Ig-like" evidence="10">
    <location>
        <begin position="984"/>
        <end position="1069"/>
    </location>
</feature>
<feature type="transmembrane region" description="Helical" evidence="8">
    <location>
        <begin position="1081"/>
        <end position="1101"/>
    </location>
</feature>
<evidence type="ECO:0000313" key="11">
    <source>
        <dbReference type="EMBL" id="KAJ8254038.1"/>
    </source>
</evidence>
<keyword evidence="2" id="KW-1003">Cell membrane</keyword>
<organism evidence="11 12">
    <name type="scientific">Conger conger</name>
    <name type="common">Conger eel</name>
    <name type="synonym">Muraena conger</name>
    <dbReference type="NCBI Taxonomy" id="82655"/>
    <lineage>
        <taxon>Eukaryota</taxon>
        <taxon>Metazoa</taxon>
        <taxon>Chordata</taxon>
        <taxon>Craniata</taxon>
        <taxon>Vertebrata</taxon>
        <taxon>Euteleostomi</taxon>
        <taxon>Actinopterygii</taxon>
        <taxon>Neopterygii</taxon>
        <taxon>Teleostei</taxon>
        <taxon>Anguilliformes</taxon>
        <taxon>Congridae</taxon>
        <taxon>Conger</taxon>
    </lineage>
</organism>
<evidence type="ECO:0000256" key="1">
    <source>
        <dbReference type="ARBA" id="ARBA00004236"/>
    </source>
</evidence>
<dbReference type="GO" id="GO:0005886">
    <property type="term" value="C:plasma membrane"/>
    <property type="evidence" value="ECO:0007669"/>
    <property type="project" value="UniProtKB-SubCell"/>
</dbReference>
<evidence type="ECO:0000256" key="2">
    <source>
        <dbReference type="ARBA" id="ARBA00022475"/>
    </source>
</evidence>
<protein>
    <recommendedName>
        <fullName evidence="10">Ig-like domain-containing protein</fullName>
    </recommendedName>
</protein>
<dbReference type="SMART" id="SM00408">
    <property type="entry name" value="IGc2"/>
    <property type="match status" value="8"/>
</dbReference>
<dbReference type="PANTHER" id="PTHR13771:SF9">
    <property type="entry name" value="INTERCELLULAR ADHESION MOLECULE 5"/>
    <property type="match status" value="1"/>
</dbReference>
<dbReference type="InterPro" id="IPR013098">
    <property type="entry name" value="Ig_I-set"/>
</dbReference>
<keyword evidence="12" id="KW-1185">Reference proteome</keyword>
<dbReference type="SMART" id="SM00409">
    <property type="entry name" value="IG"/>
    <property type="match status" value="9"/>
</dbReference>
<dbReference type="InterPro" id="IPR003599">
    <property type="entry name" value="Ig_sub"/>
</dbReference>
<dbReference type="InterPro" id="IPR007110">
    <property type="entry name" value="Ig-like_dom"/>
</dbReference>
<evidence type="ECO:0000256" key="3">
    <source>
        <dbReference type="ARBA" id="ARBA00022737"/>
    </source>
</evidence>